<evidence type="ECO:0000313" key="1">
    <source>
        <dbReference type="EMBL" id="KIM51356.1"/>
    </source>
</evidence>
<accession>A0A0C3D5H1</accession>
<dbReference type="Gene3D" id="2.80.10.50">
    <property type="match status" value="1"/>
</dbReference>
<dbReference type="InParanoid" id="A0A0C3D5H1"/>
<sequence length="130" mass="14583">MSDPCGLKPGYYYITNRYDQCVGACHSKIVVKGEKTRFCVKKIQGPTCLYQITLDNDYIQHNGSLVNAGHINQLWVIEQWGQVYSVKEAGTDLAWTDPGSAGNPVSHDRQLYLSSLNAALPQQQFKFNKV</sequence>
<dbReference type="Proteomes" id="UP000053989">
    <property type="component" value="Unassembled WGS sequence"/>
</dbReference>
<gene>
    <name evidence="1" type="ORF">SCLCIDRAFT_33504</name>
</gene>
<dbReference type="EMBL" id="KN822263">
    <property type="protein sequence ID" value="KIM51356.1"/>
    <property type="molecule type" value="Genomic_DNA"/>
</dbReference>
<reference evidence="2" key="2">
    <citation type="submission" date="2015-01" db="EMBL/GenBank/DDBJ databases">
        <title>Evolutionary Origins and Diversification of the Mycorrhizal Mutualists.</title>
        <authorList>
            <consortium name="DOE Joint Genome Institute"/>
            <consortium name="Mycorrhizal Genomics Consortium"/>
            <person name="Kohler A."/>
            <person name="Kuo A."/>
            <person name="Nagy L.G."/>
            <person name="Floudas D."/>
            <person name="Copeland A."/>
            <person name="Barry K.W."/>
            <person name="Cichocki N."/>
            <person name="Veneault-Fourrey C."/>
            <person name="LaButti K."/>
            <person name="Lindquist E.A."/>
            <person name="Lipzen A."/>
            <person name="Lundell T."/>
            <person name="Morin E."/>
            <person name="Murat C."/>
            <person name="Riley R."/>
            <person name="Ohm R."/>
            <person name="Sun H."/>
            <person name="Tunlid A."/>
            <person name="Henrissat B."/>
            <person name="Grigoriev I.V."/>
            <person name="Hibbett D.S."/>
            <person name="Martin F."/>
        </authorList>
    </citation>
    <scope>NUCLEOTIDE SEQUENCE [LARGE SCALE GENOMIC DNA]</scope>
    <source>
        <strain evidence="2">Foug A</strain>
    </source>
</reference>
<protein>
    <recommendedName>
        <fullName evidence="3">Carbohydrate-binding module family 13 protein</fullName>
    </recommendedName>
</protein>
<dbReference type="HOGENOM" id="CLU_152731_0_0_1"/>
<name>A0A0C3D5H1_9AGAM</name>
<keyword evidence="2" id="KW-1185">Reference proteome</keyword>
<reference evidence="1 2" key="1">
    <citation type="submission" date="2014-04" db="EMBL/GenBank/DDBJ databases">
        <authorList>
            <consortium name="DOE Joint Genome Institute"/>
            <person name="Kuo A."/>
            <person name="Kohler A."/>
            <person name="Nagy L.G."/>
            <person name="Floudas D."/>
            <person name="Copeland A."/>
            <person name="Barry K.W."/>
            <person name="Cichocki N."/>
            <person name="Veneault-Fourrey C."/>
            <person name="LaButti K."/>
            <person name="Lindquist E.A."/>
            <person name="Lipzen A."/>
            <person name="Lundell T."/>
            <person name="Morin E."/>
            <person name="Murat C."/>
            <person name="Sun H."/>
            <person name="Tunlid A."/>
            <person name="Henrissat B."/>
            <person name="Grigoriev I.V."/>
            <person name="Hibbett D.S."/>
            <person name="Martin F."/>
            <person name="Nordberg H.P."/>
            <person name="Cantor M.N."/>
            <person name="Hua S.X."/>
        </authorList>
    </citation>
    <scope>NUCLEOTIDE SEQUENCE [LARGE SCALE GENOMIC DNA]</scope>
    <source>
        <strain evidence="1 2">Foug A</strain>
    </source>
</reference>
<organism evidence="1 2">
    <name type="scientific">Scleroderma citrinum Foug A</name>
    <dbReference type="NCBI Taxonomy" id="1036808"/>
    <lineage>
        <taxon>Eukaryota</taxon>
        <taxon>Fungi</taxon>
        <taxon>Dikarya</taxon>
        <taxon>Basidiomycota</taxon>
        <taxon>Agaricomycotina</taxon>
        <taxon>Agaricomycetes</taxon>
        <taxon>Agaricomycetidae</taxon>
        <taxon>Boletales</taxon>
        <taxon>Sclerodermatineae</taxon>
        <taxon>Sclerodermataceae</taxon>
        <taxon>Scleroderma</taxon>
    </lineage>
</organism>
<evidence type="ECO:0000313" key="2">
    <source>
        <dbReference type="Proteomes" id="UP000053989"/>
    </source>
</evidence>
<proteinExistence type="predicted"/>
<dbReference type="AlphaFoldDB" id="A0A0C3D5H1"/>
<evidence type="ECO:0008006" key="3">
    <source>
        <dbReference type="Google" id="ProtNLM"/>
    </source>
</evidence>